<dbReference type="InterPro" id="IPR036397">
    <property type="entry name" value="RNaseH_sf"/>
</dbReference>
<dbReference type="InterPro" id="IPR047656">
    <property type="entry name" value="IS481-like_transpos"/>
</dbReference>
<evidence type="ECO:0000256" key="1">
    <source>
        <dbReference type="SAM" id="Coils"/>
    </source>
</evidence>
<organism evidence="3 4">
    <name type="scientific">Iodobacter ciconiae</name>
    <dbReference type="NCBI Taxonomy" id="2496266"/>
    <lineage>
        <taxon>Bacteria</taxon>
        <taxon>Pseudomonadati</taxon>
        <taxon>Pseudomonadota</taxon>
        <taxon>Betaproteobacteria</taxon>
        <taxon>Neisseriales</taxon>
        <taxon>Chitinibacteraceae</taxon>
        <taxon>Iodobacter</taxon>
    </lineage>
</organism>
<evidence type="ECO:0000313" key="3">
    <source>
        <dbReference type="EMBL" id="AZN35593.1"/>
    </source>
</evidence>
<keyword evidence="1" id="KW-0175">Coiled coil</keyword>
<dbReference type="SUPFAM" id="SSF53098">
    <property type="entry name" value="Ribonuclease H-like"/>
    <property type="match status" value="1"/>
</dbReference>
<dbReference type="SUPFAM" id="SSF46689">
    <property type="entry name" value="Homeodomain-like"/>
    <property type="match status" value="1"/>
</dbReference>
<dbReference type="EMBL" id="CP034433">
    <property type="protein sequence ID" value="AZN35593.1"/>
    <property type="molecule type" value="Genomic_DNA"/>
</dbReference>
<dbReference type="GO" id="GO:0003676">
    <property type="term" value="F:nucleic acid binding"/>
    <property type="evidence" value="ECO:0007669"/>
    <property type="project" value="InterPro"/>
</dbReference>
<dbReference type="InterPro" id="IPR001584">
    <property type="entry name" value="Integrase_cat-core"/>
</dbReference>
<dbReference type="Pfam" id="PF13551">
    <property type="entry name" value="HTH_29"/>
    <property type="match status" value="1"/>
</dbReference>
<dbReference type="OrthoDB" id="8581221at2"/>
<gene>
    <name evidence="3" type="ORF">EJO50_03280</name>
</gene>
<dbReference type="InterPro" id="IPR012337">
    <property type="entry name" value="RNaseH-like_sf"/>
</dbReference>
<sequence>MANLNQNFIKHKIGLLNLATELGNVSKVCKMMGLSRDTFYRYQHAVEDGGVEALFDSNRRKPNPKNRVDEAIESAVIAYATEQPAHGQVRTSNELRLRGVFVSASGVRSIWLRHDLASFKQRLQALEKQVAEQQIILSEAQVAALERKQDDDVAQGEIDTAHPGYLGSQDMFYVGTIKGVGRIYQQTFVDTYSKVAFAKLYTTKTPITAADLLHDRVLPFFAEQEMGMLRILTDCGTEYCGKAETHDYQLYLAINEIEHTKTKVRHPQTSGICERVHKTILQEFYQVPFRRKLYQSLDELQTDLDAWPDYYNHQRTHQGEMCCGRTPLQTLLEGKSLWKEKVDNLN</sequence>
<evidence type="ECO:0000313" key="4">
    <source>
        <dbReference type="Proteomes" id="UP000282438"/>
    </source>
</evidence>
<dbReference type="InterPro" id="IPR009057">
    <property type="entry name" value="Homeodomain-like_sf"/>
</dbReference>
<keyword evidence="4" id="KW-1185">Reference proteome</keyword>
<reference evidence="3 4" key="1">
    <citation type="submission" date="2018-12" db="EMBL/GenBank/DDBJ databases">
        <title>Complete genome sequence of Iodobacter sp. H11R3.</title>
        <authorList>
            <person name="Bae J.-W."/>
        </authorList>
    </citation>
    <scope>NUCLEOTIDE SEQUENCE [LARGE SCALE GENOMIC DNA]</scope>
    <source>
        <strain evidence="3 4">H11R3</strain>
    </source>
</reference>
<dbReference type="Proteomes" id="UP000282438">
    <property type="component" value="Chromosome"/>
</dbReference>
<dbReference type="Pfam" id="PF13683">
    <property type="entry name" value="rve_3"/>
    <property type="match status" value="1"/>
</dbReference>
<dbReference type="Gene3D" id="3.30.420.10">
    <property type="entry name" value="Ribonuclease H-like superfamily/Ribonuclease H"/>
    <property type="match status" value="1"/>
</dbReference>
<feature type="coiled-coil region" evidence="1">
    <location>
        <begin position="116"/>
        <end position="148"/>
    </location>
</feature>
<dbReference type="PROSITE" id="PS50994">
    <property type="entry name" value="INTEGRASE"/>
    <property type="match status" value="1"/>
</dbReference>
<dbReference type="RefSeq" id="WP_125971567.1">
    <property type="nucleotide sequence ID" value="NZ_CP034433.1"/>
</dbReference>
<evidence type="ECO:0000259" key="2">
    <source>
        <dbReference type="PROSITE" id="PS50994"/>
    </source>
</evidence>
<dbReference type="AlphaFoldDB" id="A0A3S8ZQ43"/>
<dbReference type="KEGG" id="iod:EJO50_03280"/>
<name>A0A3S8ZQ43_9NEIS</name>
<accession>A0A3S8ZQ43</accession>
<dbReference type="GO" id="GO:0015074">
    <property type="term" value="P:DNA integration"/>
    <property type="evidence" value="ECO:0007669"/>
    <property type="project" value="InterPro"/>
</dbReference>
<proteinExistence type="predicted"/>
<protein>
    <submittedName>
        <fullName evidence="3">IS481 family transposase</fullName>
    </submittedName>
</protein>
<feature type="domain" description="Integrase catalytic" evidence="2">
    <location>
        <begin position="159"/>
        <end position="335"/>
    </location>
</feature>
<dbReference type="NCBIfam" id="NF033577">
    <property type="entry name" value="transpos_IS481"/>
    <property type="match status" value="1"/>
</dbReference>